<dbReference type="EMBL" id="BEZZ01006237">
    <property type="protein sequence ID" value="GCC19091.1"/>
    <property type="molecule type" value="Genomic_DNA"/>
</dbReference>
<protein>
    <submittedName>
        <fullName evidence="2">Uncharacterized protein</fullName>
    </submittedName>
</protein>
<name>A0A401RLN6_CHIPU</name>
<feature type="region of interest" description="Disordered" evidence="1">
    <location>
        <begin position="17"/>
        <end position="44"/>
    </location>
</feature>
<evidence type="ECO:0000256" key="1">
    <source>
        <dbReference type="SAM" id="MobiDB-lite"/>
    </source>
</evidence>
<organism evidence="2 3">
    <name type="scientific">Chiloscyllium punctatum</name>
    <name type="common">Brownbanded bambooshark</name>
    <name type="synonym">Hemiscyllium punctatum</name>
    <dbReference type="NCBI Taxonomy" id="137246"/>
    <lineage>
        <taxon>Eukaryota</taxon>
        <taxon>Metazoa</taxon>
        <taxon>Chordata</taxon>
        <taxon>Craniata</taxon>
        <taxon>Vertebrata</taxon>
        <taxon>Chondrichthyes</taxon>
        <taxon>Elasmobranchii</taxon>
        <taxon>Galeomorphii</taxon>
        <taxon>Galeoidea</taxon>
        <taxon>Orectolobiformes</taxon>
        <taxon>Hemiscylliidae</taxon>
        <taxon>Chiloscyllium</taxon>
    </lineage>
</organism>
<keyword evidence="3" id="KW-1185">Reference proteome</keyword>
<dbReference type="Proteomes" id="UP000287033">
    <property type="component" value="Unassembled WGS sequence"/>
</dbReference>
<proteinExistence type="predicted"/>
<accession>A0A401RLN6</accession>
<dbReference type="AlphaFoldDB" id="A0A401RLN6"/>
<gene>
    <name evidence="2" type="ORF">chiPu_0022175</name>
</gene>
<sequence length="44" mass="4676">MLGMRINTPVKLNTAAWQRPSSISGASAPDMDPDCPAAKHPERG</sequence>
<reference evidence="2 3" key="1">
    <citation type="journal article" date="2018" name="Nat. Ecol. Evol.">
        <title>Shark genomes provide insights into elasmobranch evolution and the origin of vertebrates.</title>
        <authorList>
            <person name="Hara Y"/>
            <person name="Yamaguchi K"/>
            <person name="Onimaru K"/>
            <person name="Kadota M"/>
            <person name="Koyanagi M"/>
            <person name="Keeley SD"/>
            <person name="Tatsumi K"/>
            <person name="Tanaka K"/>
            <person name="Motone F"/>
            <person name="Kageyama Y"/>
            <person name="Nozu R"/>
            <person name="Adachi N"/>
            <person name="Nishimura O"/>
            <person name="Nakagawa R"/>
            <person name="Tanegashima C"/>
            <person name="Kiyatake I"/>
            <person name="Matsumoto R"/>
            <person name="Murakumo K"/>
            <person name="Nishida K"/>
            <person name="Terakita A"/>
            <person name="Kuratani S"/>
            <person name="Sato K"/>
            <person name="Hyodo S Kuraku.S."/>
        </authorList>
    </citation>
    <scope>NUCLEOTIDE SEQUENCE [LARGE SCALE GENOMIC DNA]</scope>
</reference>
<feature type="non-terminal residue" evidence="2">
    <location>
        <position position="44"/>
    </location>
</feature>
<evidence type="ECO:0000313" key="3">
    <source>
        <dbReference type="Proteomes" id="UP000287033"/>
    </source>
</evidence>
<comment type="caution">
    <text evidence="2">The sequence shown here is derived from an EMBL/GenBank/DDBJ whole genome shotgun (WGS) entry which is preliminary data.</text>
</comment>
<evidence type="ECO:0000313" key="2">
    <source>
        <dbReference type="EMBL" id="GCC19091.1"/>
    </source>
</evidence>